<keyword evidence="11" id="KW-1185">Reference proteome</keyword>
<organism evidence="10 11">
    <name type="scientific">Cichlidogyrus casuarinus</name>
    <dbReference type="NCBI Taxonomy" id="1844966"/>
    <lineage>
        <taxon>Eukaryota</taxon>
        <taxon>Metazoa</taxon>
        <taxon>Spiralia</taxon>
        <taxon>Lophotrochozoa</taxon>
        <taxon>Platyhelminthes</taxon>
        <taxon>Monogenea</taxon>
        <taxon>Monopisthocotylea</taxon>
        <taxon>Dactylogyridea</taxon>
        <taxon>Ancyrocephalidae</taxon>
        <taxon>Cichlidogyrus</taxon>
    </lineage>
</organism>
<evidence type="ECO:0000256" key="3">
    <source>
        <dbReference type="ARBA" id="ARBA00022989"/>
    </source>
</evidence>
<keyword evidence="3 8" id="KW-1133">Transmembrane helix</keyword>
<dbReference type="Gene3D" id="1.20.1070.10">
    <property type="entry name" value="Rhodopsin 7-helix transmembrane proteins"/>
    <property type="match status" value="1"/>
</dbReference>
<sequence>MDLDGSLYANLSREFEQALRQPANILPAIFESLLLIVGLVGNSMVITAILTNKNMRTLANYFVLNLSIADLLCCLIIMPITVLTYLFKPWYWGATLCKFKTYLDPVTAWASIITMTVVAFDR</sequence>
<dbReference type="InterPro" id="IPR000276">
    <property type="entry name" value="GPCR_Rhodpsn"/>
</dbReference>
<keyword evidence="2 8" id="KW-0812">Transmembrane</keyword>
<feature type="transmembrane region" description="Helical" evidence="8">
    <location>
        <begin position="25"/>
        <end position="50"/>
    </location>
</feature>
<dbReference type="Proteomes" id="UP001626550">
    <property type="component" value="Unassembled WGS sequence"/>
</dbReference>
<dbReference type="EMBL" id="JBJKFK010008651">
    <property type="protein sequence ID" value="KAL3307017.1"/>
    <property type="molecule type" value="Genomic_DNA"/>
</dbReference>
<dbReference type="PROSITE" id="PS50262">
    <property type="entry name" value="G_PROTEIN_RECEP_F1_2"/>
    <property type="match status" value="1"/>
</dbReference>
<keyword evidence="5 8" id="KW-0472">Membrane</keyword>
<evidence type="ECO:0000256" key="7">
    <source>
        <dbReference type="ARBA" id="ARBA00023224"/>
    </source>
</evidence>
<comment type="caution">
    <text evidence="10">The sequence shown here is derived from an EMBL/GenBank/DDBJ whole genome shotgun (WGS) entry which is preliminary data.</text>
</comment>
<evidence type="ECO:0000256" key="8">
    <source>
        <dbReference type="SAM" id="Phobius"/>
    </source>
</evidence>
<dbReference type="PANTHER" id="PTHR45695">
    <property type="entry name" value="LEUCOKININ RECEPTOR-RELATED"/>
    <property type="match status" value="1"/>
</dbReference>
<reference evidence="10 11" key="1">
    <citation type="submission" date="2024-11" db="EMBL/GenBank/DDBJ databases">
        <title>Adaptive evolution of stress response genes in parasites aligns with host niche diversity.</title>
        <authorList>
            <person name="Hahn C."/>
            <person name="Resl P."/>
        </authorList>
    </citation>
    <scope>NUCLEOTIDE SEQUENCE [LARGE SCALE GENOMIC DNA]</scope>
    <source>
        <strain evidence="10">EGGRZ-B1_66</strain>
        <tissue evidence="10">Body</tissue>
    </source>
</reference>
<dbReference type="PANTHER" id="PTHR45695:SF15">
    <property type="entry name" value="OPSIN RH2"/>
    <property type="match status" value="1"/>
</dbReference>
<dbReference type="SUPFAM" id="SSF81321">
    <property type="entry name" value="Family A G protein-coupled receptor-like"/>
    <property type="match status" value="1"/>
</dbReference>
<keyword evidence="7" id="KW-0807">Transducer</keyword>
<feature type="transmembrane region" description="Helical" evidence="8">
    <location>
        <begin position="102"/>
        <end position="120"/>
    </location>
</feature>
<evidence type="ECO:0000313" key="11">
    <source>
        <dbReference type="Proteomes" id="UP001626550"/>
    </source>
</evidence>
<accession>A0ABD2PK89</accession>
<dbReference type="InterPro" id="IPR017452">
    <property type="entry name" value="GPCR_Rhodpsn_7TM"/>
</dbReference>
<dbReference type="PRINTS" id="PR00237">
    <property type="entry name" value="GPCRRHODOPSN"/>
</dbReference>
<dbReference type="GO" id="GO:0016020">
    <property type="term" value="C:membrane"/>
    <property type="evidence" value="ECO:0007669"/>
    <property type="project" value="UniProtKB-SubCell"/>
</dbReference>
<evidence type="ECO:0000256" key="1">
    <source>
        <dbReference type="ARBA" id="ARBA00004141"/>
    </source>
</evidence>
<evidence type="ECO:0000313" key="10">
    <source>
        <dbReference type="EMBL" id="KAL3307017.1"/>
    </source>
</evidence>
<protein>
    <recommendedName>
        <fullName evidence="9">G-protein coupled receptors family 1 profile domain-containing protein</fullName>
    </recommendedName>
</protein>
<feature type="domain" description="G-protein coupled receptors family 1 profile" evidence="9">
    <location>
        <begin position="41"/>
        <end position="122"/>
    </location>
</feature>
<name>A0ABD2PK89_9PLAT</name>
<gene>
    <name evidence="10" type="ORF">Ciccas_014484</name>
</gene>
<comment type="subcellular location">
    <subcellularLocation>
        <location evidence="1">Membrane</location>
        <topology evidence="1">Multi-pass membrane protein</topology>
    </subcellularLocation>
</comment>
<keyword evidence="6" id="KW-0675">Receptor</keyword>
<dbReference type="GO" id="GO:0004930">
    <property type="term" value="F:G protein-coupled receptor activity"/>
    <property type="evidence" value="ECO:0007669"/>
    <property type="project" value="UniProtKB-KW"/>
</dbReference>
<proteinExistence type="predicted"/>
<evidence type="ECO:0000256" key="6">
    <source>
        <dbReference type="ARBA" id="ARBA00023170"/>
    </source>
</evidence>
<keyword evidence="4" id="KW-0297">G-protein coupled receptor</keyword>
<evidence type="ECO:0000256" key="5">
    <source>
        <dbReference type="ARBA" id="ARBA00023136"/>
    </source>
</evidence>
<evidence type="ECO:0000256" key="2">
    <source>
        <dbReference type="ARBA" id="ARBA00022692"/>
    </source>
</evidence>
<feature type="transmembrane region" description="Helical" evidence="8">
    <location>
        <begin position="62"/>
        <end position="87"/>
    </location>
</feature>
<dbReference type="Pfam" id="PF00001">
    <property type="entry name" value="7tm_1"/>
    <property type="match status" value="1"/>
</dbReference>
<dbReference type="AlphaFoldDB" id="A0ABD2PK89"/>
<evidence type="ECO:0000256" key="4">
    <source>
        <dbReference type="ARBA" id="ARBA00023040"/>
    </source>
</evidence>
<evidence type="ECO:0000259" key="9">
    <source>
        <dbReference type="PROSITE" id="PS50262"/>
    </source>
</evidence>